<accession>A0A9X4AZ94</accession>
<dbReference type="EMBL" id="JAGTJJ010000061">
    <property type="protein sequence ID" value="MDC3987952.1"/>
    <property type="molecule type" value="Genomic_DNA"/>
</dbReference>
<name>A0A9X4AZ94_9BACT</name>
<dbReference type="Proteomes" id="UP001151081">
    <property type="component" value="Unassembled WGS sequence"/>
</dbReference>
<comment type="caution">
    <text evidence="1">The sequence shown here is derived from an EMBL/GenBank/DDBJ whole genome shotgun (WGS) entry which is preliminary data.</text>
</comment>
<sequence length="120" mass="12739">MTIARRGSHRLSIDGHELRWWVRRSGARGCPDCDSLAVVIAAASRKGCAVQIYIPEPYGPDRPITPAFVARIARLALASGWEPGVGSGPFTMPSGELGDILADHARSSASRKADVSVESA</sequence>
<evidence type="ECO:0000313" key="2">
    <source>
        <dbReference type="Proteomes" id="UP001151081"/>
    </source>
</evidence>
<dbReference type="RefSeq" id="WP_272427585.1">
    <property type="nucleotide sequence ID" value="NZ_JAGTJJ010000061.1"/>
</dbReference>
<keyword evidence="2" id="KW-1185">Reference proteome</keyword>
<dbReference type="AlphaFoldDB" id="A0A9X4AZ94"/>
<gene>
    <name evidence="1" type="ORF">KEG57_46230</name>
</gene>
<reference evidence="1 2" key="1">
    <citation type="submission" date="2021-04" db="EMBL/GenBank/DDBJ databases">
        <title>Genome analysis of Polyangium sp.</title>
        <authorList>
            <person name="Li Y."/>
            <person name="Wang J."/>
        </authorList>
    </citation>
    <scope>NUCLEOTIDE SEQUENCE [LARGE SCALE GENOMIC DNA]</scope>
    <source>
        <strain evidence="1 2">SDU14</strain>
    </source>
</reference>
<evidence type="ECO:0000313" key="1">
    <source>
        <dbReference type="EMBL" id="MDC3987952.1"/>
    </source>
</evidence>
<protein>
    <submittedName>
        <fullName evidence="1">Uncharacterized protein</fullName>
    </submittedName>
</protein>
<organism evidence="1 2">
    <name type="scientific">Polyangium jinanense</name>
    <dbReference type="NCBI Taxonomy" id="2829994"/>
    <lineage>
        <taxon>Bacteria</taxon>
        <taxon>Pseudomonadati</taxon>
        <taxon>Myxococcota</taxon>
        <taxon>Polyangia</taxon>
        <taxon>Polyangiales</taxon>
        <taxon>Polyangiaceae</taxon>
        <taxon>Polyangium</taxon>
    </lineage>
</organism>
<proteinExistence type="predicted"/>